<dbReference type="PANTHER" id="PTHR45629">
    <property type="entry name" value="SNF2/RAD54 FAMILY MEMBER"/>
    <property type="match status" value="1"/>
</dbReference>
<dbReference type="Gene3D" id="1.20.120.850">
    <property type="entry name" value="SWI2/SNF2 ATPases, N-terminal domain"/>
    <property type="match status" value="1"/>
</dbReference>
<dbReference type="Pfam" id="PF00176">
    <property type="entry name" value="SNF2-rel_dom"/>
    <property type="match status" value="1"/>
</dbReference>
<dbReference type="PANTHER" id="PTHR45629:SF7">
    <property type="entry name" value="DNA EXCISION REPAIR PROTEIN ERCC-6-RELATED"/>
    <property type="match status" value="1"/>
</dbReference>
<dbReference type="OrthoDB" id="413460at2759"/>
<gene>
    <name evidence="5" type="ORF">T265_09161</name>
</gene>
<dbReference type="Gene3D" id="3.40.50.300">
    <property type="entry name" value="P-loop containing nucleotide triphosphate hydrolases"/>
    <property type="match status" value="1"/>
</dbReference>
<dbReference type="EMBL" id="KL596878">
    <property type="protein sequence ID" value="KER22824.1"/>
    <property type="molecule type" value="Genomic_DNA"/>
</dbReference>
<dbReference type="GO" id="GO:0005634">
    <property type="term" value="C:nucleus"/>
    <property type="evidence" value="ECO:0007669"/>
    <property type="project" value="TreeGrafter"/>
</dbReference>
<dbReference type="SMART" id="SM00487">
    <property type="entry name" value="DEXDc"/>
    <property type="match status" value="1"/>
</dbReference>
<protein>
    <recommendedName>
        <fullName evidence="7">Protein, SNF2 family</fullName>
    </recommendedName>
</protein>
<evidence type="ECO:0000256" key="2">
    <source>
        <dbReference type="SAM" id="MobiDB-lite"/>
    </source>
</evidence>
<dbReference type="GO" id="GO:0000724">
    <property type="term" value="P:double-strand break repair via homologous recombination"/>
    <property type="evidence" value="ECO:0007669"/>
    <property type="project" value="TreeGrafter"/>
</dbReference>
<feature type="domain" description="Helicase ATP-binding" evidence="3">
    <location>
        <begin position="259"/>
        <end position="428"/>
    </location>
</feature>
<dbReference type="KEGG" id="ovi:T265_09161"/>
<evidence type="ECO:0000259" key="4">
    <source>
        <dbReference type="PROSITE" id="PS51194"/>
    </source>
</evidence>
<keyword evidence="6" id="KW-1185">Reference proteome</keyword>
<evidence type="ECO:0000259" key="3">
    <source>
        <dbReference type="PROSITE" id="PS51192"/>
    </source>
</evidence>
<dbReference type="SMART" id="SM00490">
    <property type="entry name" value="HELICc"/>
    <property type="match status" value="1"/>
</dbReference>
<dbReference type="CDD" id="cd18793">
    <property type="entry name" value="SF2_C_SNF"/>
    <property type="match status" value="1"/>
</dbReference>
<dbReference type="Pfam" id="PF00271">
    <property type="entry name" value="Helicase_C"/>
    <property type="match status" value="1"/>
</dbReference>
<dbReference type="CTD" id="20323340"/>
<dbReference type="PROSITE" id="PS51192">
    <property type="entry name" value="HELICASE_ATP_BIND_1"/>
    <property type="match status" value="1"/>
</dbReference>
<dbReference type="InterPro" id="IPR014001">
    <property type="entry name" value="Helicase_ATP-bd"/>
</dbReference>
<proteinExistence type="predicted"/>
<dbReference type="AlphaFoldDB" id="A0A075A5V6"/>
<evidence type="ECO:0000313" key="6">
    <source>
        <dbReference type="Proteomes" id="UP000054324"/>
    </source>
</evidence>
<dbReference type="GO" id="GO:0015616">
    <property type="term" value="F:DNA translocase activity"/>
    <property type="evidence" value="ECO:0007669"/>
    <property type="project" value="TreeGrafter"/>
</dbReference>
<evidence type="ECO:0008006" key="7">
    <source>
        <dbReference type="Google" id="ProtNLM"/>
    </source>
</evidence>
<organism evidence="5 6">
    <name type="scientific">Opisthorchis viverrini</name>
    <name type="common">Southeast Asian liver fluke</name>
    <dbReference type="NCBI Taxonomy" id="6198"/>
    <lineage>
        <taxon>Eukaryota</taxon>
        <taxon>Metazoa</taxon>
        <taxon>Spiralia</taxon>
        <taxon>Lophotrochozoa</taxon>
        <taxon>Platyhelminthes</taxon>
        <taxon>Trematoda</taxon>
        <taxon>Digenea</taxon>
        <taxon>Opisthorchiida</taxon>
        <taxon>Opisthorchiata</taxon>
        <taxon>Opisthorchiidae</taxon>
        <taxon>Opisthorchis</taxon>
    </lineage>
</organism>
<dbReference type="STRING" id="6198.A0A075A5V6"/>
<dbReference type="RefSeq" id="XP_009173431.1">
    <property type="nucleotide sequence ID" value="XM_009175167.1"/>
</dbReference>
<dbReference type="InterPro" id="IPR000330">
    <property type="entry name" value="SNF2_N"/>
</dbReference>
<keyword evidence="1" id="KW-0378">Hydrolase</keyword>
<dbReference type="InterPro" id="IPR001650">
    <property type="entry name" value="Helicase_C-like"/>
</dbReference>
<dbReference type="GeneID" id="20323340"/>
<dbReference type="InterPro" id="IPR050496">
    <property type="entry name" value="SNF2_RAD54_helicase_repair"/>
</dbReference>
<dbReference type="SUPFAM" id="SSF52540">
    <property type="entry name" value="P-loop containing nucleoside triphosphate hydrolases"/>
    <property type="match status" value="2"/>
</dbReference>
<dbReference type="InterPro" id="IPR038718">
    <property type="entry name" value="SNF2-like_sf"/>
</dbReference>
<dbReference type="Proteomes" id="UP000054324">
    <property type="component" value="Unassembled WGS sequence"/>
</dbReference>
<dbReference type="GO" id="GO:0007131">
    <property type="term" value="P:reciprocal meiotic recombination"/>
    <property type="evidence" value="ECO:0007669"/>
    <property type="project" value="TreeGrafter"/>
</dbReference>
<name>A0A075A5V6_OPIVI</name>
<dbReference type="InterPro" id="IPR049730">
    <property type="entry name" value="SNF2/RAD54-like_C"/>
</dbReference>
<dbReference type="InterPro" id="IPR027417">
    <property type="entry name" value="P-loop_NTPase"/>
</dbReference>
<dbReference type="PROSITE" id="PS51194">
    <property type="entry name" value="HELICASE_CTER"/>
    <property type="match status" value="1"/>
</dbReference>
<evidence type="ECO:0000256" key="1">
    <source>
        <dbReference type="ARBA" id="ARBA00022801"/>
    </source>
</evidence>
<accession>A0A075A5V6</accession>
<sequence length="964" mass="107350">MRRSAAPRRVLGLQPATKQGRTDVLPSHEGDSASVARTVTQTHSENTPVYSNPTPTYVEVVYAKASTKKSETNRLHRIASTSGHKWIYLNALEEGSLIKIGSYEAELLNFIPPGIYSERTGKSVDKRGVVTCEDTSSSAPIPGAVGIAVENPNKHDFDAPTLPSRTLLCRSDMSSLTENTTVHHPGALLMPRPPADCVWTQNPDGLPIMDVALDPRFTSRLRPHQKEGLVFLYQCIMGFSSKALPSNSLSSVLSDTYEPVENGPIYGCILADEMGLGKTVQTIALLWLLLKQGPYGGRPVVRRCLIVTPSTLIQNWAKEFSKWLGRERLPFYCVGQTATIKNYLAQQHPPSVIIMSYEMLLQHSCEVQSIPNLDMVVCDEGHRLKNSGIHTSLVLRQLPCRRRMIITGTPVQNNLEELWSLAEFCAPGRLAESQEAFRREFIHRRKASEDPGAGWDEENSPHPKLSSLLSTFLLRRTTEVMRPELTSKSEFIVFCSPSSLQSKLEKVVVQWVQRELDMEQLPADMSIDLSDDSAEREDKENGGLCSNNNTVQGTGSWILCMVTALRKLYNHPWLLRQFLTPAPKSSSKGNQGMQFSGGRLPHSLTRELLTLLDESPGLRSSAGLKTTGFDVSAISDSGKLNVLDHMLRQLFGRSNGTNSSTKNASKHRLVLVSNFTQTLDLLEMVCFRVTGRRPLRLDGQTPNKRRLEIVEQLNDLNSRERVLLLSSRAGGTGLNLVGADHLILYDMDWNPANDAQAMARIWRPGQSRPVRLYRLVTAGGLEERIFQRQAAKLALSHRVLLDHSEYEQSKTRQYGPRRAGILTREELRDLFQTPPSYCLSWTHHLIGCTCDVGRSLSPSLSDDSTQSTSQDMLNDSDVRPCQLGRSSVVFSSMRPKGDQDQLKSVSEALAFLLEWKHCLSPSAVAQLDDPLLSQFSTCDLPISTVFYLKSDKTDESTSAPYIRT</sequence>
<evidence type="ECO:0000313" key="5">
    <source>
        <dbReference type="EMBL" id="KER22824.1"/>
    </source>
</evidence>
<feature type="region of interest" description="Disordered" evidence="2">
    <location>
        <begin position="16"/>
        <end position="35"/>
    </location>
</feature>
<dbReference type="GO" id="GO:0005524">
    <property type="term" value="F:ATP binding"/>
    <property type="evidence" value="ECO:0007669"/>
    <property type="project" value="InterPro"/>
</dbReference>
<dbReference type="Gene3D" id="3.40.50.10810">
    <property type="entry name" value="Tandem AAA-ATPase domain"/>
    <property type="match status" value="1"/>
</dbReference>
<reference evidence="5 6" key="1">
    <citation type="submission" date="2013-11" db="EMBL/GenBank/DDBJ databases">
        <title>Opisthorchis viverrini - life in the bile duct.</title>
        <authorList>
            <person name="Young N.D."/>
            <person name="Nagarajan N."/>
            <person name="Lin S.J."/>
            <person name="Korhonen P.K."/>
            <person name="Jex A.R."/>
            <person name="Hall R.S."/>
            <person name="Safavi-Hemami H."/>
            <person name="Kaewkong W."/>
            <person name="Bertrand D."/>
            <person name="Gao S."/>
            <person name="Seet Q."/>
            <person name="Wongkham S."/>
            <person name="Teh B.T."/>
            <person name="Wongkham C."/>
            <person name="Intapan P.M."/>
            <person name="Maleewong W."/>
            <person name="Yang X."/>
            <person name="Hu M."/>
            <person name="Wang Z."/>
            <person name="Hofmann A."/>
            <person name="Sternberg P.W."/>
            <person name="Tan P."/>
            <person name="Wang J."/>
            <person name="Gasser R.B."/>
        </authorList>
    </citation>
    <scope>NUCLEOTIDE SEQUENCE [LARGE SCALE GENOMIC DNA]</scope>
</reference>
<dbReference type="GO" id="GO:0016787">
    <property type="term" value="F:hydrolase activity"/>
    <property type="evidence" value="ECO:0007669"/>
    <property type="project" value="UniProtKB-KW"/>
</dbReference>
<feature type="domain" description="Helicase C-terminal" evidence="4">
    <location>
        <begin position="642"/>
        <end position="812"/>
    </location>
</feature>